<keyword evidence="2" id="KW-1185">Reference proteome</keyword>
<comment type="caution">
    <text evidence="1">The sequence shown here is derived from an EMBL/GenBank/DDBJ whole genome shotgun (WGS) entry which is preliminary data.</text>
</comment>
<dbReference type="AlphaFoldDB" id="A0A256GEJ3"/>
<reference evidence="1 2" key="1">
    <citation type="submission" date="2017-07" db="EMBL/GenBank/DDBJ databases">
        <title>Phylogenetic study on the rhizospheric bacterium Ochrobactrum sp. A44.</title>
        <authorList>
            <person name="Krzyzanowska D.M."/>
            <person name="Ossowicki A."/>
            <person name="Rajewska M."/>
            <person name="Maciag T."/>
            <person name="Kaczynski Z."/>
            <person name="Czerwicka M."/>
            <person name="Jafra S."/>
        </authorList>
    </citation>
    <scope>NUCLEOTIDE SEQUENCE [LARGE SCALE GENOMIC DNA]</scope>
    <source>
        <strain evidence="1 2">CCUG 30717</strain>
    </source>
</reference>
<name>A0A256GEJ3_9HYPH</name>
<dbReference type="Proteomes" id="UP000216188">
    <property type="component" value="Unassembled WGS sequence"/>
</dbReference>
<evidence type="ECO:0000313" key="1">
    <source>
        <dbReference type="EMBL" id="OYR25326.1"/>
    </source>
</evidence>
<protein>
    <submittedName>
        <fullName evidence="1">Uncharacterized protein</fullName>
    </submittedName>
</protein>
<dbReference type="EMBL" id="NNRM01000022">
    <property type="protein sequence ID" value="OYR25326.1"/>
    <property type="molecule type" value="Genomic_DNA"/>
</dbReference>
<evidence type="ECO:0000313" key="2">
    <source>
        <dbReference type="Proteomes" id="UP000216188"/>
    </source>
</evidence>
<sequence>MRLFFWEQPSALFERVPKSLNMPEHIDQRAICQQSLRLAQRAGFQEF</sequence>
<organism evidence="1 2">
    <name type="scientific">Brucella pseudogrignonensis</name>
    <dbReference type="NCBI Taxonomy" id="419475"/>
    <lineage>
        <taxon>Bacteria</taxon>
        <taxon>Pseudomonadati</taxon>
        <taxon>Pseudomonadota</taxon>
        <taxon>Alphaproteobacteria</taxon>
        <taxon>Hyphomicrobiales</taxon>
        <taxon>Brucellaceae</taxon>
        <taxon>Brucella/Ochrobactrum group</taxon>
        <taxon>Brucella</taxon>
    </lineage>
</organism>
<accession>A0A256GEJ3</accession>
<gene>
    <name evidence="1" type="ORF">CEV34_2991</name>
</gene>
<proteinExistence type="predicted"/>